<dbReference type="RefSeq" id="WP_162666092.1">
    <property type="nucleotide sequence ID" value="NZ_LR593886.1"/>
</dbReference>
<proteinExistence type="predicted"/>
<organism evidence="1 2">
    <name type="scientific">Gemmata massiliana</name>
    <dbReference type="NCBI Taxonomy" id="1210884"/>
    <lineage>
        <taxon>Bacteria</taxon>
        <taxon>Pseudomonadati</taxon>
        <taxon>Planctomycetota</taxon>
        <taxon>Planctomycetia</taxon>
        <taxon>Gemmatales</taxon>
        <taxon>Gemmataceae</taxon>
        <taxon>Gemmata</taxon>
    </lineage>
</organism>
<reference evidence="1 2" key="1">
    <citation type="submission" date="2019-05" db="EMBL/GenBank/DDBJ databases">
        <authorList>
            <consortium name="Science for Life Laboratories"/>
        </authorList>
    </citation>
    <scope>NUCLEOTIDE SEQUENCE [LARGE SCALE GENOMIC DNA]</scope>
    <source>
        <strain evidence="1">Soil9</strain>
    </source>
</reference>
<evidence type="ECO:0000313" key="1">
    <source>
        <dbReference type="EMBL" id="VTR91036.1"/>
    </source>
</evidence>
<dbReference type="InterPro" id="IPR014338">
    <property type="entry name" value="CHP02996_rpt-companion-dom"/>
</dbReference>
<dbReference type="KEGG" id="gms:SOIL9_66780"/>
<dbReference type="InterPro" id="IPR032675">
    <property type="entry name" value="LRR_dom_sf"/>
</dbReference>
<accession>A0A6P2CRS8</accession>
<dbReference type="SUPFAM" id="SSF52047">
    <property type="entry name" value="RNI-like"/>
    <property type="match status" value="1"/>
</dbReference>
<dbReference type="EMBL" id="LR593886">
    <property type="protein sequence ID" value="VTR91036.1"/>
    <property type="molecule type" value="Genomic_DNA"/>
</dbReference>
<keyword evidence="2" id="KW-1185">Reference proteome</keyword>
<dbReference type="Proteomes" id="UP000464178">
    <property type="component" value="Chromosome"/>
</dbReference>
<sequence>MSSDLQSLLAAIVADPSDDIARFVYADCLQEHGNSARAEFIRLQVEAERHHPHSNTRADLEQRAYTLFAAHWGEWWGEVCTAVGLGAEAKRYSILPGGARIGEPIPSAEWLDILFDEPAESGEKLTLPEITFRRGFPEAVTFFPFAPENTAANSHLAQWHQVSPLVELVAAHGWVEGRQFGWLDGSFQRSVTTLTAEHFGAEMLAPVLRSPNLENVERAIVRFGASPQRARFSELRHVLAASFAPRLKHLVVPFWNDVGAAALGSPDVLPRLESLNVTLNGNSVTALARGTGLARLRHLAIHGWSSSADLNAACREPVWAQLRSLHLGYGRWETSLHALAAADGLRELEECQLAGLTFTPEIVRDLVRAPLLKRVKHFALVDGVYHDGRALLPLVDIVDPARIETFAVRMRYFPERAANALRAKFGDRVRFLSTD</sequence>
<dbReference type="Gene3D" id="3.80.10.10">
    <property type="entry name" value="Ribonuclease Inhibitor"/>
    <property type="match status" value="1"/>
</dbReference>
<name>A0A6P2CRS8_9BACT</name>
<evidence type="ECO:0000313" key="2">
    <source>
        <dbReference type="Proteomes" id="UP000464178"/>
    </source>
</evidence>
<protein>
    <recommendedName>
        <fullName evidence="3">Repeat-companion domain protein</fullName>
    </recommendedName>
</protein>
<evidence type="ECO:0008006" key="3">
    <source>
        <dbReference type="Google" id="ProtNLM"/>
    </source>
</evidence>
<dbReference type="AlphaFoldDB" id="A0A6P2CRS8"/>
<dbReference type="NCBIfam" id="TIGR02996">
    <property type="entry name" value="rpt_mate_G_obs"/>
    <property type="match status" value="1"/>
</dbReference>
<gene>
    <name evidence="1" type="ORF">SOIL9_66780</name>
</gene>